<dbReference type="OrthoDB" id="278697at2"/>
<protein>
    <submittedName>
        <fullName evidence="1">Uncharacterized protein</fullName>
    </submittedName>
</protein>
<evidence type="ECO:0000313" key="2">
    <source>
        <dbReference type="Proteomes" id="UP000054869"/>
    </source>
</evidence>
<dbReference type="eggNOG" id="COG4278">
    <property type="taxonomic scope" value="Bacteria"/>
</dbReference>
<organism evidence="1 2">
    <name type="scientific">Legionella lansingensis</name>
    <dbReference type="NCBI Taxonomy" id="45067"/>
    <lineage>
        <taxon>Bacteria</taxon>
        <taxon>Pseudomonadati</taxon>
        <taxon>Pseudomonadota</taxon>
        <taxon>Gammaproteobacteria</taxon>
        <taxon>Legionellales</taxon>
        <taxon>Legionellaceae</taxon>
        <taxon>Legionella</taxon>
    </lineage>
</organism>
<evidence type="ECO:0000313" key="1">
    <source>
        <dbReference type="EMBL" id="KTD19345.1"/>
    </source>
</evidence>
<accession>A0A0W0VGW0</accession>
<keyword evidence="2" id="KW-1185">Reference proteome</keyword>
<proteinExistence type="predicted"/>
<gene>
    <name evidence="1" type="ORF">Llan_2083</name>
</gene>
<dbReference type="Proteomes" id="UP000054869">
    <property type="component" value="Unassembled WGS sequence"/>
</dbReference>
<dbReference type="EMBL" id="LNYI01000051">
    <property type="protein sequence ID" value="KTD19345.1"/>
    <property type="molecule type" value="Genomic_DNA"/>
</dbReference>
<comment type="caution">
    <text evidence="1">The sequence shown here is derived from an EMBL/GenBank/DDBJ whole genome shotgun (WGS) entry which is preliminary data.</text>
</comment>
<reference evidence="1 2" key="1">
    <citation type="submission" date="2015-11" db="EMBL/GenBank/DDBJ databases">
        <title>Genomic analysis of 38 Legionella species identifies large and diverse effector repertoires.</title>
        <authorList>
            <person name="Burstein D."/>
            <person name="Amaro F."/>
            <person name="Zusman T."/>
            <person name="Lifshitz Z."/>
            <person name="Cohen O."/>
            <person name="Gilbert J.A."/>
            <person name="Pupko T."/>
            <person name="Shuman H.A."/>
            <person name="Segal G."/>
        </authorList>
    </citation>
    <scope>NUCLEOTIDE SEQUENCE [LARGE SCALE GENOMIC DNA]</scope>
    <source>
        <strain evidence="1 2">ATCC 49751</strain>
    </source>
</reference>
<name>A0A0W0VGW0_9GAMM</name>
<sequence>MRLPSLSELLAYENEQVIRYFCHHHPNYAQEQARSLFTDLLAWMWLNVYRQIKNRYTYLFGPLLPLDEIWHAFILHTRDYLPFCHHYFGEYFHHHVEPVGLEYELNPQELADFLNDCFEYLGEDWVMRHFATGLE</sequence>
<dbReference type="STRING" id="45067.Llan_2083"/>
<dbReference type="AlphaFoldDB" id="A0A0W0VGW0"/>
<dbReference type="RefSeq" id="WP_028373857.1">
    <property type="nucleotide sequence ID" value="NZ_CAAAJD010000029.1"/>
</dbReference>
<dbReference type="PATRIC" id="fig|45067.4.peg.2190"/>